<reference evidence="1" key="1">
    <citation type="journal article" date="2014" name="Front. Microbiol.">
        <title>High frequency of phylogenetically diverse reductive dehalogenase-homologous genes in deep subseafloor sedimentary metagenomes.</title>
        <authorList>
            <person name="Kawai M."/>
            <person name="Futagami T."/>
            <person name="Toyoda A."/>
            <person name="Takaki Y."/>
            <person name="Nishi S."/>
            <person name="Hori S."/>
            <person name="Arai W."/>
            <person name="Tsubouchi T."/>
            <person name="Morono Y."/>
            <person name="Uchiyama I."/>
            <person name="Ito T."/>
            <person name="Fujiyama A."/>
            <person name="Inagaki F."/>
            <person name="Takami H."/>
        </authorList>
    </citation>
    <scope>NUCLEOTIDE SEQUENCE</scope>
    <source>
        <strain evidence="1">Expedition CK06-06</strain>
    </source>
</reference>
<name>X1RWG2_9ZZZZ</name>
<evidence type="ECO:0000313" key="1">
    <source>
        <dbReference type="EMBL" id="GAI59854.1"/>
    </source>
</evidence>
<dbReference type="EMBL" id="BARW01000119">
    <property type="protein sequence ID" value="GAI59854.1"/>
    <property type="molecule type" value="Genomic_DNA"/>
</dbReference>
<feature type="non-terminal residue" evidence="1">
    <location>
        <position position="1"/>
    </location>
</feature>
<accession>X1RWG2</accession>
<comment type="caution">
    <text evidence="1">The sequence shown here is derived from an EMBL/GenBank/DDBJ whole genome shotgun (WGS) entry which is preliminary data.</text>
</comment>
<organism evidence="1">
    <name type="scientific">marine sediment metagenome</name>
    <dbReference type="NCBI Taxonomy" id="412755"/>
    <lineage>
        <taxon>unclassified sequences</taxon>
        <taxon>metagenomes</taxon>
        <taxon>ecological metagenomes</taxon>
    </lineage>
</organism>
<protein>
    <submittedName>
        <fullName evidence="1">Uncharacterized protein</fullName>
    </submittedName>
</protein>
<proteinExistence type="predicted"/>
<dbReference type="AlphaFoldDB" id="X1RWG2"/>
<sequence>WAGTTKPAIMVQGQSDYIFWPMNRLFEQKTRRFGLVIENGVATNPFWVNVWFEISEG</sequence>
<gene>
    <name evidence="1" type="ORF">S12H4_00782</name>
</gene>